<dbReference type="AlphaFoldDB" id="A0A166BJ71"/>
<gene>
    <name evidence="1" type="ORF">EXIGLDRAFT_65956</name>
</gene>
<dbReference type="Proteomes" id="UP000077266">
    <property type="component" value="Unassembled WGS sequence"/>
</dbReference>
<evidence type="ECO:0000313" key="2">
    <source>
        <dbReference type="Proteomes" id="UP000077266"/>
    </source>
</evidence>
<evidence type="ECO:0000313" key="1">
    <source>
        <dbReference type="EMBL" id="KZW01570.1"/>
    </source>
</evidence>
<reference evidence="1 2" key="1">
    <citation type="journal article" date="2016" name="Mol. Biol. Evol.">
        <title>Comparative Genomics of Early-Diverging Mushroom-Forming Fungi Provides Insights into the Origins of Lignocellulose Decay Capabilities.</title>
        <authorList>
            <person name="Nagy L.G."/>
            <person name="Riley R."/>
            <person name="Tritt A."/>
            <person name="Adam C."/>
            <person name="Daum C."/>
            <person name="Floudas D."/>
            <person name="Sun H."/>
            <person name="Yadav J.S."/>
            <person name="Pangilinan J."/>
            <person name="Larsson K.H."/>
            <person name="Matsuura K."/>
            <person name="Barry K."/>
            <person name="Labutti K."/>
            <person name="Kuo R."/>
            <person name="Ohm R.A."/>
            <person name="Bhattacharya S.S."/>
            <person name="Shirouzu T."/>
            <person name="Yoshinaga Y."/>
            <person name="Martin F.M."/>
            <person name="Grigoriev I.V."/>
            <person name="Hibbett D.S."/>
        </authorList>
    </citation>
    <scope>NUCLEOTIDE SEQUENCE [LARGE SCALE GENOMIC DNA]</scope>
    <source>
        <strain evidence="1 2">HHB12029</strain>
    </source>
</reference>
<accession>A0A166BJ71</accession>
<protein>
    <submittedName>
        <fullName evidence="1">Uncharacterized protein</fullName>
    </submittedName>
</protein>
<name>A0A166BJ71_EXIGL</name>
<dbReference type="InParanoid" id="A0A166BJ71"/>
<keyword evidence="2" id="KW-1185">Reference proteome</keyword>
<proteinExistence type="predicted"/>
<sequence length="229" mass="25145">MCMSAMSRPFVIVERNQVVYAESGKTCLLRLLALRWMSRLGGGRCSPNAPCLRIFLILQCIVAVAWQYRRTHEHGVSRGSASSLRITGSLSPRSRSSIFQDMCALFPRPCCASLDLPIDVIATVLNFLHDTQACSALCARASSSSLSPLQLACSLYSVLQFTVYRVSCTLKSLPAMGKDVRISLQSPGMLFAFKFSVDHALNLCNLLIHGVCILTFYPATLVLRRSTSS</sequence>
<organism evidence="1 2">
    <name type="scientific">Exidia glandulosa HHB12029</name>
    <dbReference type="NCBI Taxonomy" id="1314781"/>
    <lineage>
        <taxon>Eukaryota</taxon>
        <taxon>Fungi</taxon>
        <taxon>Dikarya</taxon>
        <taxon>Basidiomycota</taxon>
        <taxon>Agaricomycotina</taxon>
        <taxon>Agaricomycetes</taxon>
        <taxon>Auriculariales</taxon>
        <taxon>Exidiaceae</taxon>
        <taxon>Exidia</taxon>
    </lineage>
</organism>
<dbReference type="EMBL" id="KV425893">
    <property type="protein sequence ID" value="KZW01570.1"/>
    <property type="molecule type" value="Genomic_DNA"/>
</dbReference>